<accession>A0AAW0AKA2</accession>
<dbReference type="Proteomes" id="UP001362999">
    <property type="component" value="Unassembled WGS sequence"/>
</dbReference>
<dbReference type="EMBL" id="JAWWNJ010000060">
    <property type="protein sequence ID" value="KAK7013325.1"/>
    <property type="molecule type" value="Genomic_DNA"/>
</dbReference>
<keyword evidence="1" id="KW-1133">Transmembrane helix</keyword>
<organism evidence="2 3">
    <name type="scientific">Favolaschia claudopus</name>
    <dbReference type="NCBI Taxonomy" id="2862362"/>
    <lineage>
        <taxon>Eukaryota</taxon>
        <taxon>Fungi</taxon>
        <taxon>Dikarya</taxon>
        <taxon>Basidiomycota</taxon>
        <taxon>Agaricomycotina</taxon>
        <taxon>Agaricomycetes</taxon>
        <taxon>Agaricomycetidae</taxon>
        <taxon>Agaricales</taxon>
        <taxon>Marasmiineae</taxon>
        <taxon>Mycenaceae</taxon>
        <taxon>Favolaschia</taxon>
    </lineage>
</organism>
<keyword evidence="1" id="KW-0472">Membrane</keyword>
<sequence>MRQGLQRLSQVFKCFSSRSRVFLIRYFAPSRICQAQNTESSVRHEIDGIFSELSKVISEIISELSDLSPTELPVSSSGLSILPLSSSSMQMGLITTPFPQQSTATSLDILPGSSFFSASTVTLATATQTPPTTESYMRMSWPSPTNAPPASHSSPQINTIAAVVSIVVLSVIAAGIILWWYRRRLPLRRIIRTRRAEEQTRLISPFNLPQLTRSADRPNFRPDTRNDYPVSQQIFQIELAAARLKVSELEAQENRSLRHIPREMRWLLRRVQSREEVQTLSEIQTQLQTAREDIDILLRRMNLMAANAEPVWWERAGGA</sequence>
<evidence type="ECO:0008006" key="4">
    <source>
        <dbReference type="Google" id="ProtNLM"/>
    </source>
</evidence>
<dbReference type="AlphaFoldDB" id="A0AAW0AKA2"/>
<protein>
    <recommendedName>
        <fullName evidence="4">Transmembrane protein</fullName>
    </recommendedName>
</protein>
<reference evidence="2 3" key="1">
    <citation type="journal article" date="2024" name="J Genomics">
        <title>Draft genome sequencing and assembly of Favolaschia claudopus CIRM-BRFM 2984 isolated from oak limbs.</title>
        <authorList>
            <person name="Navarro D."/>
            <person name="Drula E."/>
            <person name="Chaduli D."/>
            <person name="Cazenave R."/>
            <person name="Ahrendt S."/>
            <person name="Wang J."/>
            <person name="Lipzen A."/>
            <person name="Daum C."/>
            <person name="Barry K."/>
            <person name="Grigoriev I.V."/>
            <person name="Favel A."/>
            <person name="Rosso M.N."/>
            <person name="Martin F."/>
        </authorList>
    </citation>
    <scope>NUCLEOTIDE SEQUENCE [LARGE SCALE GENOMIC DNA]</scope>
    <source>
        <strain evidence="2 3">CIRM-BRFM 2984</strain>
    </source>
</reference>
<evidence type="ECO:0000313" key="2">
    <source>
        <dbReference type="EMBL" id="KAK7013325.1"/>
    </source>
</evidence>
<gene>
    <name evidence="2" type="ORF">R3P38DRAFT_3007558</name>
</gene>
<evidence type="ECO:0000256" key="1">
    <source>
        <dbReference type="SAM" id="Phobius"/>
    </source>
</evidence>
<keyword evidence="3" id="KW-1185">Reference proteome</keyword>
<comment type="caution">
    <text evidence="2">The sequence shown here is derived from an EMBL/GenBank/DDBJ whole genome shotgun (WGS) entry which is preliminary data.</text>
</comment>
<evidence type="ECO:0000313" key="3">
    <source>
        <dbReference type="Proteomes" id="UP001362999"/>
    </source>
</evidence>
<keyword evidence="1" id="KW-0812">Transmembrane</keyword>
<name>A0AAW0AKA2_9AGAR</name>
<proteinExistence type="predicted"/>
<feature type="transmembrane region" description="Helical" evidence="1">
    <location>
        <begin position="160"/>
        <end position="181"/>
    </location>
</feature>